<dbReference type="SUPFAM" id="SSF49319">
    <property type="entry name" value="Actinoxanthin-like"/>
    <property type="match status" value="1"/>
</dbReference>
<dbReference type="InterPro" id="IPR006311">
    <property type="entry name" value="TAT_signal"/>
</dbReference>
<dbReference type="RefSeq" id="WP_359693778.1">
    <property type="nucleotide sequence ID" value="NZ_JBEYXT010000036.1"/>
</dbReference>
<evidence type="ECO:0008006" key="5">
    <source>
        <dbReference type="Google" id="ProtNLM"/>
    </source>
</evidence>
<feature type="signal peptide" evidence="2">
    <location>
        <begin position="1"/>
        <end position="35"/>
    </location>
</feature>
<evidence type="ECO:0000313" key="4">
    <source>
        <dbReference type="Proteomes" id="UP001551189"/>
    </source>
</evidence>
<dbReference type="InterPro" id="IPR027273">
    <property type="entry name" value="Neocarzinostatin-like"/>
</dbReference>
<dbReference type="Proteomes" id="UP001551189">
    <property type="component" value="Unassembled WGS sequence"/>
</dbReference>
<reference evidence="3 4" key="1">
    <citation type="submission" date="2024-06" db="EMBL/GenBank/DDBJ databases">
        <title>The Natural Products Discovery Center: Release of the First 8490 Sequenced Strains for Exploring Actinobacteria Biosynthetic Diversity.</title>
        <authorList>
            <person name="Kalkreuter E."/>
            <person name="Kautsar S.A."/>
            <person name="Yang D."/>
            <person name="Bader C.D."/>
            <person name="Teijaro C.N."/>
            <person name="Fluegel L."/>
            <person name="Davis C.M."/>
            <person name="Simpson J.R."/>
            <person name="Lauterbach L."/>
            <person name="Steele A.D."/>
            <person name="Gui C."/>
            <person name="Meng S."/>
            <person name="Li G."/>
            <person name="Viehrig K."/>
            <person name="Ye F."/>
            <person name="Su P."/>
            <person name="Kiefer A.F."/>
            <person name="Nichols A."/>
            <person name="Cepeda A.J."/>
            <person name="Yan W."/>
            <person name="Fan B."/>
            <person name="Jiang Y."/>
            <person name="Adhikari A."/>
            <person name="Zheng C.-J."/>
            <person name="Schuster L."/>
            <person name="Cowan T.M."/>
            <person name="Smanski M.J."/>
            <person name="Chevrette M.G."/>
            <person name="De Carvalho L.P.S."/>
            <person name="Shen B."/>
        </authorList>
    </citation>
    <scope>NUCLEOTIDE SEQUENCE [LARGE SCALE GENOMIC DNA]</scope>
    <source>
        <strain evidence="3 4">NPDC046851</strain>
    </source>
</reference>
<accession>A0ABV3AXG8</accession>
<evidence type="ECO:0000313" key="3">
    <source>
        <dbReference type="EMBL" id="MEU6801576.1"/>
    </source>
</evidence>
<sequence length="211" mass="21576">MKPPTPPARSLLRGALVVVAAGLAALLPTAGTASATPLTGKAQRTVTTADGDTFRLRLKATPVVLPATGGTVHVKGAGYNRAQGILLAFCVIPDGVEVGDPSTYTTLPGPCLGGRESQDGSSRRVTDTGTGTPGVTLPYEDGGGFRTTLNLRPEIADGKFCGRTVRCAVVTRADFTATSVRLYDQYIPVHFAPTGADAGAAGTTTGTTHRP</sequence>
<keyword evidence="4" id="KW-1185">Reference proteome</keyword>
<dbReference type="EMBL" id="JBEYXT010000036">
    <property type="protein sequence ID" value="MEU6801576.1"/>
    <property type="molecule type" value="Genomic_DNA"/>
</dbReference>
<feature type="region of interest" description="Disordered" evidence="1">
    <location>
        <begin position="107"/>
        <end position="135"/>
    </location>
</feature>
<protein>
    <recommendedName>
        <fullName evidence="5">Tat pathway signal sequence domain protein</fullName>
    </recommendedName>
</protein>
<feature type="compositionally biased region" description="Basic and acidic residues" evidence="1">
    <location>
        <begin position="116"/>
        <end position="126"/>
    </location>
</feature>
<dbReference type="PROSITE" id="PS51318">
    <property type="entry name" value="TAT"/>
    <property type="match status" value="1"/>
</dbReference>
<comment type="caution">
    <text evidence="3">The sequence shown here is derived from an EMBL/GenBank/DDBJ whole genome shotgun (WGS) entry which is preliminary data.</text>
</comment>
<evidence type="ECO:0000256" key="1">
    <source>
        <dbReference type="SAM" id="MobiDB-lite"/>
    </source>
</evidence>
<keyword evidence="2" id="KW-0732">Signal</keyword>
<evidence type="ECO:0000256" key="2">
    <source>
        <dbReference type="SAM" id="SignalP"/>
    </source>
</evidence>
<name>A0ABV3AXG8_9ACTN</name>
<feature type="chain" id="PRO_5046318459" description="Tat pathway signal sequence domain protein" evidence="2">
    <location>
        <begin position="36"/>
        <end position="211"/>
    </location>
</feature>
<proteinExistence type="predicted"/>
<organism evidence="3 4">
    <name type="scientific">Streptomyces neyagawaensis</name>
    <dbReference type="NCBI Taxonomy" id="42238"/>
    <lineage>
        <taxon>Bacteria</taxon>
        <taxon>Bacillati</taxon>
        <taxon>Actinomycetota</taxon>
        <taxon>Actinomycetes</taxon>
        <taxon>Kitasatosporales</taxon>
        <taxon>Streptomycetaceae</taxon>
        <taxon>Streptomyces</taxon>
    </lineage>
</organism>
<gene>
    <name evidence="3" type="ORF">ABZ931_11250</name>
</gene>